<evidence type="ECO:0000313" key="2">
    <source>
        <dbReference type="EMBL" id="AIF05236.1"/>
    </source>
</evidence>
<evidence type="ECO:0000256" key="1">
    <source>
        <dbReference type="SAM" id="MobiDB-lite"/>
    </source>
</evidence>
<reference evidence="2" key="1">
    <citation type="journal article" date="2014" name="Genome Biol. Evol.">
        <title>Pangenome evidence for extensive interdomain horizontal transfer affecting lineage core and shell genes in uncultured planktonic thaumarchaeota and euryarchaeota.</title>
        <authorList>
            <person name="Deschamps P."/>
            <person name="Zivanovic Y."/>
            <person name="Moreira D."/>
            <person name="Rodriguez-Valera F."/>
            <person name="Lopez-Garcia P."/>
        </authorList>
    </citation>
    <scope>NUCLEOTIDE SEQUENCE</scope>
</reference>
<feature type="compositionally biased region" description="Gly residues" evidence="1">
    <location>
        <begin position="75"/>
        <end position="84"/>
    </location>
</feature>
<protein>
    <submittedName>
        <fullName evidence="2">Uncharacterized protein</fullName>
    </submittedName>
</protein>
<accession>A0A075GMG3</accession>
<dbReference type="EMBL" id="KF900733">
    <property type="protein sequence ID" value="AIF05236.1"/>
    <property type="molecule type" value="Genomic_DNA"/>
</dbReference>
<feature type="region of interest" description="Disordered" evidence="1">
    <location>
        <begin position="60"/>
        <end position="92"/>
    </location>
</feature>
<sequence>MGPATFSQDSAWSQERMTFSKAMKKMQPLEVTPMLGSAPSSPTLLNTKLRFSGWYRSSERLSPSGPVMKTPSGRVGSGGGGGGASFVKQPASDADSIRIPIRRTLTRMSSPKAHQRIILPSATIRE</sequence>
<name>A0A075GMG3_9EURY</name>
<dbReference type="AlphaFoldDB" id="A0A075GMG3"/>
<organism evidence="2">
    <name type="scientific">uncultured marine group II/III euryarchaeote KM3_181_C06</name>
    <dbReference type="NCBI Taxonomy" id="1457944"/>
    <lineage>
        <taxon>Archaea</taxon>
        <taxon>Methanobacteriati</taxon>
        <taxon>Methanobacteriota</taxon>
        <taxon>environmental samples</taxon>
    </lineage>
</organism>
<proteinExistence type="predicted"/>